<name>A0ABN7SNQ5_OIKDI</name>
<protein>
    <submittedName>
        <fullName evidence="1">Oidioi.mRNA.OKI2018_I69.chr1.g1700.t1.cds</fullName>
    </submittedName>
</protein>
<sequence>MGGIAKKGQMLMTQFFVNLKPDDGKTNLRGQTVYVHSVSTNHRDPENKDVRCRGFAFKFPGQETVMVPVTGITADHSPKDTKYQELKYVALREVLRRAKQMKLVNFTVKMQIKVNLIDEKCERYQKLKKECDKLIKELRVRTNFVKIRFKRKMSAEERDVDEKAGFASRIQYNTYQFPENWRDEELMQQVREQPFLVGFEETPKFLKETLDWGITNDVLSRYWYQ</sequence>
<dbReference type="EMBL" id="OU015566">
    <property type="protein sequence ID" value="CAG5104951.1"/>
    <property type="molecule type" value="Genomic_DNA"/>
</dbReference>
<reference evidence="1 2" key="1">
    <citation type="submission" date="2021-04" db="EMBL/GenBank/DDBJ databases">
        <authorList>
            <person name="Bliznina A."/>
        </authorList>
    </citation>
    <scope>NUCLEOTIDE SEQUENCE [LARGE SCALE GENOMIC DNA]</scope>
</reference>
<organism evidence="1 2">
    <name type="scientific">Oikopleura dioica</name>
    <name type="common">Tunicate</name>
    <dbReference type="NCBI Taxonomy" id="34765"/>
    <lineage>
        <taxon>Eukaryota</taxon>
        <taxon>Metazoa</taxon>
        <taxon>Chordata</taxon>
        <taxon>Tunicata</taxon>
        <taxon>Appendicularia</taxon>
        <taxon>Copelata</taxon>
        <taxon>Oikopleuridae</taxon>
        <taxon>Oikopleura</taxon>
    </lineage>
</organism>
<keyword evidence="2" id="KW-1185">Reference proteome</keyword>
<dbReference type="Proteomes" id="UP001158576">
    <property type="component" value="Chromosome 1"/>
</dbReference>
<evidence type="ECO:0000313" key="1">
    <source>
        <dbReference type="EMBL" id="CAG5104951.1"/>
    </source>
</evidence>
<gene>
    <name evidence="1" type="ORF">OKIOD_LOCUS10465</name>
</gene>
<evidence type="ECO:0000313" key="2">
    <source>
        <dbReference type="Proteomes" id="UP001158576"/>
    </source>
</evidence>
<proteinExistence type="predicted"/>
<accession>A0ABN7SNQ5</accession>